<sequence length="91" mass="10669">MKAAENPNQPYYPWESLEEFELVDWLASSGLLQVKINKFLALAWTQHSPLSFHTAKSMYECIEKYMPKAPGWKRKTIILDDTLTEPQTFLY</sequence>
<accession>A0A9P6ABY2</accession>
<keyword evidence="2" id="KW-1185">Reference proteome</keyword>
<organism evidence="1 2">
    <name type="scientific">Hydnum rufescens UP504</name>
    <dbReference type="NCBI Taxonomy" id="1448309"/>
    <lineage>
        <taxon>Eukaryota</taxon>
        <taxon>Fungi</taxon>
        <taxon>Dikarya</taxon>
        <taxon>Basidiomycota</taxon>
        <taxon>Agaricomycotina</taxon>
        <taxon>Agaricomycetes</taxon>
        <taxon>Cantharellales</taxon>
        <taxon>Hydnaceae</taxon>
        <taxon>Hydnum</taxon>
    </lineage>
</organism>
<protein>
    <submittedName>
        <fullName evidence="1">Uncharacterized protein</fullName>
    </submittedName>
</protein>
<proteinExistence type="predicted"/>
<gene>
    <name evidence="1" type="ORF">BS47DRAFT_1310148</name>
</gene>
<reference evidence="1" key="1">
    <citation type="journal article" date="2020" name="Nat. Commun.">
        <title>Large-scale genome sequencing of mycorrhizal fungi provides insights into the early evolution of symbiotic traits.</title>
        <authorList>
            <person name="Miyauchi S."/>
            <person name="Kiss E."/>
            <person name="Kuo A."/>
            <person name="Drula E."/>
            <person name="Kohler A."/>
            <person name="Sanchez-Garcia M."/>
            <person name="Morin E."/>
            <person name="Andreopoulos B."/>
            <person name="Barry K.W."/>
            <person name="Bonito G."/>
            <person name="Buee M."/>
            <person name="Carver A."/>
            <person name="Chen C."/>
            <person name="Cichocki N."/>
            <person name="Clum A."/>
            <person name="Culley D."/>
            <person name="Crous P.W."/>
            <person name="Fauchery L."/>
            <person name="Girlanda M."/>
            <person name="Hayes R.D."/>
            <person name="Keri Z."/>
            <person name="LaButti K."/>
            <person name="Lipzen A."/>
            <person name="Lombard V."/>
            <person name="Magnuson J."/>
            <person name="Maillard F."/>
            <person name="Murat C."/>
            <person name="Nolan M."/>
            <person name="Ohm R.A."/>
            <person name="Pangilinan J."/>
            <person name="Pereira M.F."/>
            <person name="Perotto S."/>
            <person name="Peter M."/>
            <person name="Pfister S."/>
            <person name="Riley R."/>
            <person name="Sitrit Y."/>
            <person name="Stielow J.B."/>
            <person name="Szollosi G."/>
            <person name="Zifcakova L."/>
            <person name="Stursova M."/>
            <person name="Spatafora J.W."/>
            <person name="Tedersoo L."/>
            <person name="Vaario L.M."/>
            <person name="Yamada A."/>
            <person name="Yan M."/>
            <person name="Wang P."/>
            <person name="Xu J."/>
            <person name="Bruns T."/>
            <person name="Baldrian P."/>
            <person name="Vilgalys R."/>
            <person name="Dunand C."/>
            <person name="Henrissat B."/>
            <person name="Grigoriev I.V."/>
            <person name="Hibbett D."/>
            <person name="Nagy L.G."/>
            <person name="Martin F.M."/>
        </authorList>
    </citation>
    <scope>NUCLEOTIDE SEQUENCE</scope>
    <source>
        <strain evidence="1">UP504</strain>
    </source>
</reference>
<comment type="caution">
    <text evidence="1">The sequence shown here is derived from an EMBL/GenBank/DDBJ whole genome shotgun (WGS) entry which is preliminary data.</text>
</comment>
<name>A0A9P6ABY2_9AGAM</name>
<evidence type="ECO:0000313" key="2">
    <source>
        <dbReference type="Proteomes" id="UP000886523"/>
    </source>
</evidence>
<dbReference type="EMBL" id="MU129422">
    <property type="protein sequence ID" value="KAF9503180.1"/>
    <property type="molecule type" value="Genomic_DNA"/>
</dbReference>
<dbReference type="OrthoDB" id="2688393at2759"/>
<dbReference type="AlphaFoldDB" id="A0A9P6ABY2"/>
<dbReference type="Proteomes" id="UP000886523">
    <property type="component" value="Unassembled WGS sequence"/>
</dbReference>
<evidence type="ECO:0000313" key="1">
    <source>
        <dbReference type="EMBL" id="KAF9503180.1"/>
    </source>
</evidence>